<keyword evidence="1" id="KW-0732">Signal</keyword>
<evidence type="ECO:0008006" key="4">
    <source>
        <dbReference type="Google" id="ProtNLM"/>
    </source>
</evidence>
<evidence type="ECO:0000313" key="3">
    <source>
        <dbReference type="Proteomes" id="UP001155059"/>
    </source>
</evidence>
<reference evidence="2 3" key="1">
    <citation type="journal article" date="2022" name="Int. J. Syst. Evol. Microbiol.">
        <title>Pseudomonas aegrilactucae sp. nov. and Pseudomonas morbosilactucae sp. nov., pathogens causing bacterial rot of lettuce in Japan.</title>
        <authorList>
            <person name="Sawada H."/>
            <person name="Fujikawa T."/>
            <person name="Satou M."/>
        </authorList>
    </citation>
    <scope>NUCLEOTIDE SEQUENCE [LARGE SCALE GENOMIC DNA]</scope>
    <source>
        <strain evidence="2 3">MAFF 302030</strain>
    </source>
</reference>
<dbReference type="EMBL" id="JALQCW010000019">
    <property type="protein sequence ID" value="MCK9797952.1"/>
    <property type="molecule type" value="Genomic_DNA"/>
</dbReference>
<gene>
    <name evidence="2" type="ORF">M1B34_09485</name>
</gene>
<dbReference type="InterPro" id="IPR052755">
    <property type="entry name" value="Lysozyme_Inhibitor_LprI"/>
</dbReference>
<dbReference type="PANTHER" id="PTHR37549:SF1">
    <property type="entry name" value="LIPOPROTEIN LPRI"/>
    <property type="match status" value="1"/>
</dbReference>
<dbReference type="AlphaFoldDB" id="A0A9X1YTP3"/>
<sequence length="337" mass="36433">MPVISPSAVLAGVLLFAASAAQASSFDCTKAASPSEKAICNDPYTAMLDGELGERWRVALAQVADPKALKLDQRQWLKTRDQCAADVGCLRRRYLMRITELGYVAAPFNWTATWQRVPASESDGAELQTRQRGAGPLDFDLSAASGGNSGDLQGQARLQGGTASFAEADCQLKFVPLNGVLQVEQAGGDCGAGMGVYYAGRYVASKTPLKVNYNLLDLGLLDTPQQDRALRQLLKDDYSVLVQNAGSITSPEPAAEMPGAKVQEMWLRGLASSNAAILMTGPKEQFWLVLLVFDAQGQSRARYYSNVPAWKGHMPATLQRWYEERAAQAALPLEVMP</sequence>
<reference evidence="2 3" key="2">
    <citation type="journal article" date="2023" name="Plant Pathol.">
        <title>Dismantling and reorganizing Pseudomonas marginalis sensu#lato.</title>
        <authorList>
            <person name="Sawada H."/>
            <person name="Fujikawa T."/>
            <person name="Satou M."/>
        </authorList>
    </citation>
    <scope>NUCLEOTIDE SEQUENCE [LARGE SCALE GENOMIC DNA]</scope>
    <source>
        <strain evidence="2 3">MAFF 302030</strain>
    </source>
</reference>
<proteinExistence type="predicted"/>
<dbReference type="Proteomes" id="UP001155059">
    <property type="component" value="Unassembled WGS sequence"/>
</dbReference>
<accession>A0A9X1YTP3</accession>
<dbReference type="RefSeq" id="WP_268264942.1">
    <property type="nucleotide sequence ID" value="NZ_JALQCW010000019.1"/>
</dbReference>
<dbReference type="PANTHER" id="PTHR37549">
    <property type="entry name" value="LIPOPROTEIN LPRI"/>
    <property type="match status" value="1"/>
</dbReference>
<feature type="chain" id="PRO_5040822113" description="Lysozyme inhibitor LprI N-terminal domain-containing protein" evidence="1">
    <location>
        <begin position="24"/>
        <end position="337"/>
    </location>
</feature>
<evidence type="ECO:0000256" key="1">
    <source>
        <dbReference type="SAM" id="SignalP"/>
    </source>
</evidence>
<feature type="signal peptide" evidence="1">
    <location>
        <begin position="1"/>
        <end position="23"/>
    </location>
</feature>
<comment type="caution">
    <text evidence="2">The sequence shown here is derived from an EMBL/GenBank/DDBJ whole genome shotgun (WGS) entry which is preliminary data.</text>
</comment>
<protein>
    <recommendedName>
        <fullName evidence="4">Lysozyme inhibitor LprI N-terminal domain-containing protein</fullName>
    </recommendedName>
</protein>
<organism evidence="2 3">
    <name type="scientific">Pseudomonas morbosilactucae</name>
    <dbReference type="NCBI Taxonomy" id="2938197"/>
    <lineage>
        <taxon>Bacteria</taxon>
        <taxon>Pseudomonadati</taxon>
        <taxon>Pseudomonadota</taxon>
        <taxon>Gammaproteobacteria</taxon>
        <taxon>Pseudomonadales</taxon>
        <taxon>Pseudomonadaceae</taxon>
        <taxon>Pseudomonas</taxon>
    </lineage>
</organism>
<dbReference type="GO" id="GO:0005576">
    <property type="term" value="C:extracellular region"/>
    <property type="evidence" value="ECO:0007669"/>
    <property type="project" value="TreeGrafter"/>
</dbReference>
<evidence type="ECO:0000313" key="2">
    <source>
        <dbReference type="EMBL" id="MCK9797952.1"/>
    </source>
</evidence>
<name>A0A9X1YTP3_9PSED</name>